<accession>A0A087GFL0</accession>
<evidence type="ECO:0000313" key="2">
    <source>
        <dbReference type="EMBL" id="KFK28662.1"/>
    </source>
</evidence>
<dbReference type="InterPro" id="IPR036312">
    <property type="entry name" value="Bifun_inhib/LTP/seed_sf"/>
</dbReference>
<evidence type="ECO:0000256" key="1">
    <source>
        <dbReference type="SAM" id="SignalP"/>
    </source>
</evidence>
<dbReference type="Proteomes" id="UP000029120">
    <property type="component" value="Chromosome 7"/>
</dbReference>
<keyword evidence="1" id="KW-0732">Signal</keyword>
<dbReference type="EMBL" id="CM002875">
    <property type="protein sequence ID" value="KFK28662.1"/>
    <property type="molecule type" value="Genomic_DNA"/>
</dbReference>
<dbReference type="Gene3D" id="1.10.110.10">
    <property type="entry name" value="Plant lipid-transfer and hydrophobic proteins"/>
    <property type="match status" value="1"/>
</dbReference>
<sequence length="103" mass="11583">MKKARLYLQIITIIIVLTLLSSPFKIVDAKNVRPICSQKLPGCVDIFFERFRFGPPVPAGCCDKWKKEIPCLCAFFSSKGSVNFMAGNRILRECEIPVSTCPK</sequence>
<protein>
    <submittedName>
        <fullName evidence="2">Uncharacterized protein</fullName>
    </submittedName>
</protein>
<dbReference type="Gramene" id="KFK28662">
    <property type="protein sequence ID" value="KFK28662"/>
    <property type="gene ID" value="AALP_AA7G029300"/>
</dbReference>
<organism evidence="2 3">
    <name type="scientific">Arabis alpina</name>
    <name type="common">Alpine rock-cress</name>
    <dbReference type="NCBI Taxonomy" id="50452"/>
    <lineage>
        <taxon>Eukaryota</taxon>
        <taxon>Viridiplantae</taxon>
        <taxon>Streptophyta</taxon>
        <taxon>Embryophyta</taxon>
        <taxon>Tracheophyta</taxon>
        <taxon>Spermatophyta</taxon>
        <taxon>Magnoliopsida</taxon>
        <taxon>eudicotyledons</taxon>
        <taxon>Gunneridae</taxon>
        <taxon>Pentapetalae</taxon>
        <taxon>rosids</taxon>
        <taxon>malvids</taxon>
        <taxon>Brassicales</taxon>
        <taxon>Brassicaceae</taxon>
        <taxon>Arabideae</taxon>
        <taxon>Arabis</taxon>
    </lineage>
</organism>
<dbReference type="AlphaFoldDB" id="A0A087GFL0"/>
<proteinExistence type="predicted"/>
<name>A0A087GFL0_ARAAL</name>
<dbReference type="SUPFAM" id="SSF47699">
    <property type="entry name" value="Bifunctional inhibitor/lipid-transfer protein/seed storage 2S albumin"/>
    <property type="match status" value="1"/>
</dbReference>
<evidence type="ECO:0000313" key="3">
    <source>
        <dbReference type="Proteomes" id="UP000029120"/>
    </source>
</evidence>
<reference evidence="3" key="1">
    <citation type="journal article" date="2015" name="Nat. Plants">
        <title>Genome expansion of Arabis alpina linked with retrotransposition and reduced symmetric DNA methylation.</title>
        <authorList>
            <person name="Willing E.M."/>
            <person name="Rawat V."/>
            <person name="Mandakova T."/>
            <person name="Maumus F."/>
            <person name="James G.V."/>
            <person name="Nordstroem K.J."/>
            <person name="Becker C."/>
            <person name="Warthmann N."/>
            <person name="Chica C."/>
            <person name="Szarzynska B."/>
            <person name="Zytnicki M."/>
            <person name="Albani M.C."/>
            <person name="Kiefer C."/>
            <person name="Bergonzi S."/>
            <person name="Castaings L."/>
            <person name="Mateos J.L."/>
            <person name="Berns M.C."/>
            <person name="Bujdoso N."/>
            <person name="Piofczyk T."/>
            <person name="de Lorenzo L."/>
            <person name="Barrero-Sicilia C."/>
            <person name="Mateos I."/>
            <person name="Piednoel M."/>
            <person name="Hagmann J."/>
            <person name="Chen-Min-Tao R."/>
            <person name="Iglesias-Fernandez R."/>
            <person name="Schuster S.C."/>
            <person name="Alonso-Blanco C."/>
            <person name="Roudier F."/>
            <person name="Carbonero P."/>
            <person name="Paz-Ares J."/>
            <person name="Davis S.J."/>
            <person name="Pecinka A."/>
            <person name="Quesneville H."/>
            <person name="Colot V."/>
            <person name="Lysak M.A."/>
            <person name="Weigel D."/>
            <person name="Coupland G."/>
            <person name="Schneeberger K."/>
        </authorList>
    </citation>
    <scope>NUCLEOTIDE SEQUENCE [LARGE SCALE GENOMIC DNA]</scope>
    <source>
        <strain evidence="3">cv. Pajares</strain>
    </source>
</reference>
<feature type="signal peptide" evidence="1">
    <location>
        <begin position="1"/>
        <end position="29"/>
    </location>
</feature>
<keyword evidence="3" id="KW-1185">Reference proteome</keyword>
<dbReference type="OMA" id="KGCCEKM"/>
<feature type="chain" id="PRO_5001822010" evidence="1">
    <location>
        <begin position="30"/>
        <end position="103"/>
    </location>
</feature>
<gene>
    <name evidence="2" type="ordered locus">AALP_Aa7g029300</name>
</gene>